<name>A0AAE4TNT8_STRCB</name>
<organism evidence="1 2">
    <name type="scientific">Streptococcus canis</name>
    <dbReference type="NCBI Taxonomy" id="1329"/>
    <lineage>
        <taxon>Bacteria</taxon>
        <taxon>Bacillati</taxon>
        <taxon>Bacillota</taxon>
        <taxon>Bacilli</taxon>
        <taxon>Lactobacillales</taxon>
        <taxon>Streptococcaceae</taxon>
        <taxon>Streptococcus</taxon>
    </lineage>
</organism>
<reference evidence="1" key="1">
    <citation type="submission" date="2021-04" db="EMBL/GenBank/DDBJ databases">
        <title>Draft genomes of 20 S. canis strains.</title>
        <authorList>
            <person name="Pagnossin D."/>
            <person name="Weir W."/>
            <person name="Smith A."/>
            <person name="Ure R."/>
            <person name="Oravcova K."/>
        </authorList>
    </citation>
    <scope>NUCLEOTIDE SEQUENCE</scope>
    <source>
        <strain evidence="1">284</strain>
    </source>
</reference>
<accession>A0AAE4TNT8</accession>
<protein>
    <submittedName>
        <fullName evidence="1">Helix-turn-helix transcriptional regulator</fullName>
    </submittedName>
</protein>
<evidence type="ECO:0000313" key="1">
    <source>
        <dbReference type="EMBL" id="MDV5976215.1"/>
    </source>
</evidence>
<proteinExistence type="predicted"/>
<dbReference type="GO" id="GO:0003677">
    <property type="term" value="F:DNA binding"/>
    <property type="evidence" value="ECO:0007669"/>
    <property type="project" value="InterPro"/>
</dbReference>
<comment type="caution">
    <text evidence="1">The sequence shown here is derived from an EMBL/GenBank/DDBJ whole genome shotgun (WGS) entry which is preliminary data.</text>
</comment>
<sequence>MLNIDKARKEKGVAIVDMADFLGVRAQTISDKINGIYDFKFTEALSLQRKFFPEYDLEYLFSKAVETA</sequence>
<dbReference type="RefSeq" id="WP_317609589.1">
    <property type="nucleotide sequence ID" value="NZ_JAGQEX010000002.1"/>
</dbReference>
<dbReference type="EMBL" id="JAGQEX010000002">
    <property type="protein sequence ID" value="MDV5976215.1"/>
    <property type="molecule type" value="Genomic_DNA"/>
</dbReference>
<gene>
    <name evidence="1" type="ORF">KB584_01800</name>
</gene>
<dbReference type="InterPro" id="IPR001387">
    <property type="entry name" value="Cro/C1-type_HTH"/>
</dbReference>
<dbReference type="Proteomes" id="UP001186118">
    <property type="component" value="Unassembled WGS sequence"/>
</dbReference>
<dbReference type="SUPFAM" id="SSF47413">
    <property type="entry name" value="lambda repressor-like DNA-binding domains"/>
    <property type="match status" value="1"/>
</dbReference>
<dbReference type="AlphaFoldDB" id="A0AAE4TNT8"/>
<dbReference type="CDD" id="cd00093">
    <property type="entry name" value="HTH_XRE"/>
    <property type="match status" value="1"/>
</dbReference>
<dbReference type="InterPro" id="IPR010982">
    <property type="entry name" value="Lambda_DNA-bd_dom_sf"/>
</dbReference>
<evidence type="ECO:0000313" key="2">
    <source>
        <dbReference type="Proteomes" id="UP001186118"/>
    </source>
</evidence>